<comment type="caution">
    <text evidence="1">The sequence shown here is derived from an EMBL/GenBank/DDBJ whole genome shotgun (WGS) entry which is preliminary data.</text>
</comment>
<gene>
    <name evidence="1" type="ORF">AGR2A_Cc70079</name>
</gene>
<name>A0A9W5B256_9HYPH</name>
<dbReference type="RefSeq" id="WP_139786335.1">
    <property type="nucleotide sequence ID" value="NZ_LT009718.1"/>
</dbReference>
<accession>A0A9W5B256</accession>
<sequence>MIDTPTTTSDWLVAFCHRYDKTRKSRETVANRKPRRTKFNTMNRYHVRAVDEKRMRMERVNNGYVFPFAREIAGRVRQPFIEQGLRTFGNPILKLFVSRIPRGGKARASDNKADLYVPYWSKLLTLDCPYIEGTKQFLSFIRLDCDAVFSSAEACVQVLQGRVDAGSIPHLPHIIVGDELPNGNFANPHFLFMLEVGVWNNEKDARCRQTPIRLFEAVSRGLTSALLDIGVDPGAPQGTLRCKNPISPIWRTITPNAEHFMSLKEYAAALKDMKSTRPDLIRRAAELQSGMGKLKSNELFNKLLDFGIKQLANWHFSRDERIRLPVDELGNAIYDSMAAYVSSSGLSEERAAYVIEKVATHLAVSFDPKKLDKPRARKRLAHIVEDMPTVEDRQRAGAVYAHRARNKKSLDTLKSAVVGLRDAGKLSGMSKEAISIRSGVSRAFVYKHLDAVLQEIAA</sequence>
<dbReference type="EMBL" id="FBVY01000018">
    <property type="protein sequence ID" value="CUW93674.1"/>
    <property type="molecule type" value="Genomic_DNA"/>
</dbReference>
<evidence type="ECO:0000313" key="1">
    <source>
        <dbReference type="EMBL" id="CUW93674.1"/>
    </source>
</evidence>
<protein>
    <submittedName>
        <fullName evidence="1">Uncharacterized protein</fullName>
    </submittedName>
</protein>
<evidence type="ECO:0000313" key="2">
    <source>
        <dbReference type="Proteomes" id="UP000191933"/>
    </source>
</evidence>
<organism evidence="1 2">
    <name type="scientific">Agrobacterium genomosp. 2 str. CFBP 5494</name>
    <dbReference type="NCBI Taxonomy" id="1183436"/>
    <lineage>
        <taxon>Bacteria</taxon>
        <taxon>Pseudomonadati</taxon>
        <taxon>Pseudomonadota</taxon>
        <taxon>Alphaproteobacteria</taxon>
        <taxon>Hyphomicrobiales</taxon>
        <taxon>Rhizobiaceae</taxon>
        <taxon>Rhizobium/Agrobacterium group</taxon>
        <taxon>Agrobacterium</taxon>
        <taxon>Agrobacterium tumefaciens complex</taxon>
    </lineage>
</organism>
<dbReference type="AlphaFoldDB" id="A0A9W5B256"/>
<keyword evidence="2" id="KW-1185">Reference proteome</keyword>
<reference evidence="1 2" key="1">
    <citation type="submission" date="2016-01" db="EMBL/GenBank/DDBJ databases">
        <authorList>
            <person name="Regsiter A."/>
            <person name="william w."/>
        </authorList>
    </citation>
    <scope>NUCLEOTIDE SEQUENCE [LARGE SCALE GENOMIC DNA]</scope>
    <source>
        <strain evidence="1 2">CFBP 5494</strain>
    </source>
</reference>
<dbReference type="Proteomes" id="UP000191933">
    <property type="component" value="Unassembled WGS sequence"/>
</dbReference>
<proteinExistence type="predicted"/>